<keyword evidence="3" id="KW-1134">Transmembrane beta strand</keyword>
<evidence type="ECO:0000256" key="6">
    <source>
        <dbReference type="ARBA" id="ARBA00023077"/>
    </source>
</evidence>
<keyword evidence="2" id="KW-0813">Transport</keyword>
<evidence type="ECO:0000256" key="8">
    <source>
        <dbReference type="ARBA" id="ARBA00023170"/>
    </source>
</evidence>
<dbReference type="Pfam" id="PF07715">
    <property type="entry name" value="Plug"/>
    <property type="match status" value="1"/>
</dbReference>
<evidence type="ECO:0000256" key="7">
    <source>
        <dbReference type="ARBA" id="ARBA00023136"/>
    </source>
</evidence>
<evidence type="ECO:0000256" key="4">
    <source>
        <dbReference type="ARBA" id="ARBA00022692"/>
    </source>
</evidence>
<protein>
    <submittedName>
        <fullName evidence="14">Outer membrane cobalamin receptor</fullName>
    </submittedName>
</protein>
<comment type="subcellular location">
    <subcellularLocation>
        <location evidence="1">Cell outer membrane</location>
        <topology evidence="1">Multi-pass membrane protein</topology>
    </subcellularLocation>
</comment>
<keyword evidence="7 10" id="KW-0472">Membrane</keyword>
<keyword evidence="8 14" id="KW-0675">Receptor</keyword>
<dbReference type="GO" id="GO:0009279">
    <property type="term" value="C:cell outer membrane"/>
    <property type="evidence" value="ECO:0007669"/>
    <property type="project" value="UniProtKB-SubCell"/>
</dbReference>
<dbReference type="InterPro" id="IPR000531">
    <property type="entry name" value="Beta-barrel_TonB"/>
</dbReference>
<dbReference type="PANTHER" id="PTHR30069:SF29">
    <property type="entry name" value="HEMOGLOBIN AND HEMOGLOBIN-HAPTOGLOBIN-BINDING PROTEIN 1-RELATED"/>
    <property type="match status" value="1"/>
</dbReference>
<dbReference type="InterPro" id="IPR012910">
    <property type="entry name" value="Plug_dom"/>
</dbReference>
<feature type="domain" description="TonB-dependent receptor plug" evidence="13">
    <location>
        <begin position="58"/>
        <end position="149"/>
    </location>
</feature>
<dbReference type="GO" id="GO:0044718">
    <property type="term" value="P:siderophore transmembrane transport"/>
    <property type="evidence" value="ECO:0007669"/>
    <property type="project" value="TreeGrafter"/>
</dbReference>
<keyword evidence="4" id="KW-0812">Transmembrane</keyword>
<keyword evidence="9" id="KW-0998">Cell outer membrane</keyword>
<dbReference type="GO" id="GO:0015344">
    <property type="term" value="F:siderophore uptake transmembrane transporter activity"/>
    <property type="evidence" value="ECO:0007669"/>
    <property type="project" value="TreeGrafter"/>
</dbReference>
<dbReference type="InterPro" id="IPR039426">
    <property type="entry name" value="TonB-dep_rcpt-like"/>
</dbReference>
<dbReference type="Gene3D" id="2.40.170.20">
    <property type="entry name" value="TonB-dependent receptor, beta-barrel domain"/>
    <property type="match status" value="1"/>
</dbReference>
<dbReference type="AlphaFoldDB" id="A0A327VYH9"/>
<evidence type="ECO:0000313" key="15">
    <source>
        <dbReference type="Proteomes" id="UP000249819"/>
    </source>
</evidence>
<dbReference type="EMBL" id="QLMA01000005">
    <property type="protein sequence ID" value="RAJ80005.1"/>
    <property type="molecule type" value="Genomic_DNA"/>
</dbReference>
<name>A0A327VYH9_9BACT</name>
<evidence type="ECO:0000256" key="10">
    <source>
        <dbReference type="RuleBase" id="RU003357"/>
    </source>
</evidence>
<comment type="similarity">
    <text evidence="10">Belongs to the TonB-dependent receptor family.</text>
</comment>
<gene>
    <name evidence="14" type="ORF">CLV59_105111</name>
</gene>
<evidence type="ECO:0000256" key="9">
    <source>
        <dbReference type="ARBA" id="ARBA00023237"/>
    </source>
</evidence>
<evidence type="ECO:0000256" key="2">
    <source>
        <dbReference type="ARBA" id="ARBA00022448"/>
    </source>
</evidence>
<evidence type="ECO:0000256" key="5">
    <source>
        <dbReference type="ARBA" id="ARBA00022729"/>
    </source>
</evidence>
<evidence type="ECO:0000256" key="1">
    <source>
        <dbReference type="ARBA" id="ARBA00004571"/>
    </source>
</evidence>
<comment type="caution">
    <text evidence="14">The sequence shown here is derived from an EMBL/GenBank/DDBJ whole genome shotgun (WGS) entry which is preliminary data.</text>
</comment>
<evidence type="ECO:0000313" key="14">
    <source>
        <dbReference type="EMBL" id="RAJ80005.1"/>
    </source>
</evidence>
<feature type="chain" id="PRO_5016392790" evidence="11">
    <location>
        <begin position="29"/>
        <end position="672"/>
    </location>
</feature>
<dbReference type="PANTHER" id="PTHR30069">
    <property type="entry name" value="TONB-DEPENDENT OUTER MEMBRANE RECEPTOR"/>
    <property type="match status" value="1"/>
</dbReference>
<keyword evidence="15" id="KW-1185">Reference proteome</keyword>
<dbReference type="Gene3D" id="2.170.130.10">
    <property type="entry name" value="TonB-dependent receptor, plug domain"/>
    <property type="match status" value="1"/>
</dbReference>
<dbReference type="SUPFAM" id="SSF56935">
    <property type="entry name" value="Porins"/>
    <property type="match status" value="1"/>
</dbReference>
<keyword evidence="6 10" id="KW-0798">TonB box</keyword>
<evidence type="ECO:0000259" key="13">
    <source>
        <dbReference type="Pfam" id="PF07715"/>
    </source>
</evidence>
<feature type="signal peptide" evidence="11">
    <location>
        <begin position="1"/>
        <end position="28"/>
    </location>
</feature>
<dbReference type="InterPro" id="IPR037066">
    <property type="entry name" value="Plug_dom_sf"/>
</dbReference>
<dbReference type="Pfam" id="PF00593">
    <property type="entry name" value="TonB_dep_Rec_b-barrel"/>
    <property type="match status" value="1"/>
</dbReference>
<evidence type="ECO:0000256" key="11">
    <source>
        <dbReference type="SAM" id="SignalP"/>
    </source>
</evidence>
<dbReference type="Proteomes" id="UP000249819">
    <property type="component" value="Unassembled WGS sequence"/>
</dbReference>
<sequence>MYFKELLSSLTKGCLHVMLVATAITASAQQKDSVTSKDLKEVAVSAPRVAKEVVPGQKLQGEELKRLGGNSVADALRFFAGVQMKDYGGIGGLKTVDVRSMGTTQTGVFYDGIQLGNAQNGTVDLGKFSLDNMEEISLYNGQRSNIFQSAKDFASASAIYLTTIKPKFAEGEKTHFRTTVKTGSFGLFNPSFLWQQKVSKHITANLSGEWVNATGRYKFRYEKEKGYDTTAIRKNGDINAYRLEGGLNGQLQGGEWSAKGYFYKSEMGIPGFVVNNVFGHVDRQWDRDYFFQASFRKDITAKYSMLLNTKYANYFNRFDQPDTALLMIDNRYYQQEYYFSSANQYVINKWWNVALSGDFQWNRMRSFDKTGNQLSEPIRYTTLVAAATSLSFNRVSAQLSMLGTFVNEDNRINMPAPSKKEFTPAVYISWQPSPSPDFKLRGFYKRIFRMPTFNDLYYQEIGVATLKPEFATQYDAGFTWYKQTQNSTVKEFGLDVDAYYSEVTDKIVAQPTSNPERWQMFNLGFVKSKGVDVKAKAAFEVWSDLRLSTKLVYSYQRAQDFSDPADTYYKNQIVYIPIHSGTFILAADYKLWQLNFSQIYTGERYNAKANIPDNYEQPWYTSDIGLSRIIPLKKWTFKATAMVNNLLDQHYDVVRSFPMPGRNYKVILTINI</sequence>
<proteinExistence type="inferred from homology"/>
<organism evidence="14 15">
    <name type="scientific">Chitinophaga dinghuensis</name>
    <dbReference type="NCBI Taxonomy" id="1539050"/>
    <lineage>
        <taxon>Bacteria</taxon>
        <taxon>Pseudomonadati</taxon>
        <taxon>Bacteroidota</taxon>
        <taxon>Chitinophagia</taxon>
        <taxon>Chitinophagales</taxon>
        <taxon>Chitinophagaceae</taxon>
        <taxon>Chitinophaga</taxon>
    </lineage>
</organism>
<dbReference type="RefSeq" id="WP_211323907.1">
    <property type="nucleotide sequence ID" value="NZ_QLMA01000005.1"/>
</dbReference>
<dbReference type="InterPro" id="IPR036942">
    <property type="entry name" value="Beta-barrel_TonB_sf"/>
</dbReference>
<accession>A0A327VYH9</accession>
<feature type="domain" description="TonB-dependent receptor-like beta-barrel" evidence="12">
    <location>
        <begin position="205"/>
        <end position="646"/>
    </location>
</feature>
<reference evidence="14 15" key="1">
    <citation type="submission" date="2018-06" db="EMBL/GenBank/DDBJ databases">
        <title>Genomic Encyclopedia of Archaeal and Bacterial Type Strains, Phase II (KMG-II): from individual species to whole genera.</title>
        <authorList>
            <person name="Goeker M."/>
        </authorList>
    </citation>
    <scope>NUCLEOTIDE SEQUENCE [LARGE SCALE GENOMIC DNA]</scope>
    <source>
        <strain evidence="14 15">DSM 29821</strain>
    </source>
</reference>
<evidence type="ECO:0000259" key="12">
    <source>
        <dbReference type="Pfam" id="PF00593"/>
    </source>
</evidence>
<keyword evidence="5 11" id="KW-0732">Signal</keyword>
<evidence type="ECO:0000256" key="3">
    <source>
        <dbReference type="ARBA" id="ARBA00022452"/>
    </source>
</evidence>